<evidence type="ECO:0008006" key="3">
    <source>
        <dbReference type="Google" id="ProtNLM"/>
    </source>
</evidence>
<evidence type="ECO:0000313" key="1">
    <source>
        <dbReference type="EMBL" id="OGK49867.1"/>
    </source>
</evidence>
<organism evidence="1 2">
    <name type="scientific">Candidatus Roizmanbacteria bacterium RIFCSPLOWO2_01_FULL_40_42</name>
    <dbReference type="NCBI Taxonomy" id="1802066"/>
    <lineage>
        <taxon>Bacteria</taxon>
        <taxon>Candidatus Roizmaniibacteriota</taxon>
    </lineage>
</organism>
<comment type="caution">
    <text evidence="1">The sequence shown here is derived from an EMBL/GenBank/DDBJ whole genome shotgun (WGS) entry which is preliminary data.</text>
</comment>
<dbReference type="AlphaFoldDB" id="A0A1F7J2M8"/>
<gene>
    <name evidence="1" type="ORF">A3B50_03720</name>
</gene>
<dbReference type="InterPro" id="IPR023214">
    <property type="entry name" value="HAD_sf"/>
</dbReference>
<evidence type="ECO:0000313" key="2">
    <source>
        <dbReference type="Proteomes" id="UP000178558"/>
    </source>
</evidence>
<sequence length="192" mass="22947">MGKRKLRVGFDLDGVLLYNPARIARPLVSFIKRHILKRKGTTFFIPQTPLHKLIWKFFHYSSLFVDPGVKHIKDLISQNDIEAYIVSGRYGFLVDDFEKWLQKMETESYFKNALHNKDNQQPYLFKQKVIKDLDLDVFIEDNWDIVQKLQGSRTKIFWLYNIFDRGLPYQYKFATLTKALKYIKKNLSEKLF</sequence>
<dbReference type="EMBL" id="MGAQ01000024">
    <property type="protein sequence ID" value="OGK49867.1"/>
    <property type="molecule type" value="Genomic_DNA"/>
</dbReference>
<dbReference type="Proteomes" id="UP000178558">
    <property type="component" value="Unassembled WGS sequence"/>
</dbReference>
<protein>
    <recommendedName>
        <fullName evidence="3">FCP1 homology domain-containing protein</fullName>
    </recommendedName>
</protein>
<reference evidence="1 2" key="1">
    <citation type="journal article" date="2016" name="Nat. Commun.">
        <title>Thousands of microbial genomes shed light on interconnected biogeochemical processes in an aquifer system.</title>
        <authorList>
            <person name="Anantharaman K."/>
            <person name="Brown C.T."/>
            <person name="Hug L.A."/>
            <person name="Sharon I."/>
            <person name="Castelle C.J."/>
            <person name="Probst A.J."/>
            <person name="Thomas B.C."/>
            <person name="Singh A."/>
            <person name="Wilkins M.J."/>
            <person name="Karaoz U."/>
            <person name="Brodie E.L."/>
            <person name="Williams K.H."/>
            <person name="Hubbard S.S."/>
            <person name="Banfield J.F."/>
        </authorList>
    </citation>
    <scope>NUCLEOTIDE SEQUENCE [LARGE SCALE GENOMIC DNA]</scope>
</reference>
<name>A0A1F7J2M8_9BACT</name>
<accession>A0A1F7J2M8</accession>
<dbReference type="SUPFAM" id="SSF56784">
    <property type="entry name" value="HAD-like"/>
    <property type="match status" value="1"/>
</dbReference>
<dbReference type="InterPro" id="IPR036412">
    <property type="entry name" value="HAD-like_sf"/>
</dbReference>
<dbReference type="Gene3D" id="3.40.50.1000">
    <property type="entry name" value="HAD superfamily/HAD-like"/>
    <property type="match status" value="1"/>
</dbReference>
<proteinExistence type="predicted"/>